<evidence type="ECO:0000313" key="3">
    <source>
        <dbReference type="Proteomes" id="UP001059950"/>
    </source>
</evidence>
<protein>
    <recommendedName>
        <fullName evidence="4">Rap1a immunity protein domain-containing protein</fullName>
    </recommendedName>
</protein>
<keyword evidence="3" id="KW-1185">Reference proteome</keyword>
<keyword evidence="1" id="KW-0732">Signal</keyword>
<feature type="signal peptide" evidence="1">
    <location>
        <begin position="1"/>
        <end position="21"/>
    </location>
</feature>
<dbReference type="Proteomes" id="UP001059950">
    <property type="component" value="Chromosome"/>
</dbReference>
<dbReference type="EMBL" id="CP073344">
    <property type="protein sequence ID" value="UTW04762.1"/>
    <property type="molecule type" value="Genomic_DNA"/>
</dbReference>
<organism evidence="2 3">
    <name type="scientific">Amphritea atlantica</name>
    <dbReference type="NCBI Taxonomy" id="355243"/>
    <lineage>
        <taxon>Bacteria</taxon>
        <taxon>Pseudomonadati</taxon>
        <taxon>Pseudomonadota</taxon>
        <taxon>Gammaproteobacteria</taxon>
        <taxon>Oceanospirillales</taxon>
        <taxon>Oceanospirillaceae</taxon>
        <taxon>Amphritea</taxon>
    </lineage>
</organism>
<evidence type="ECO:0008006" key="4">
    <source>
        <dbReference type="Google" id="ProtNLM"/>
    </source>
</evidence>
<feature type="chain" id="PRO_5046289093" description="Rap1a immunity protein domain-containing protein" evidence="1">
    <location>
        <begin position="22"/>
        <end position="130"/>
    </location>
</feature>
<name>A0ABY5GYP7_9GAMM</name>
<evidence type="ECO:0000313" key="2">
    <source>
        <dbReference type="EMBL" id="UTW04762.1"/>
    </source>
</evidence>
<evidence type="ECO:0000256" key="1">
    <source>
        <dbReference type="SAM" id="SignalP"/>
    </source>
</evidence>
<accession>A0ABY5GYP7</accession>
<sequence>MKKTMTLVSILAVSVASPVFAEDNSNNEITPEYIAGFLAGASLTDGAIIDNLSSGNESEFIQRAYRTRLGEEHPAAQPTYLAGFCLPEGATEDSVISNISNELKHTTQPANSPRDITLYNTIKSLYPCND</sequence>
<gene>
    <name evidence="2" type="ORF">KDX31_07120</name>
</gene>
<proteinExistence type="predicted"/>
<reference evidence="2" key="1">
    <citation type="submission" date="2021-04" db="EMBL/GenBank/DDBJ databases">
        <title>Oceanospirillales bacteria with DddD are important DMSP degraders in coastal seawater.</title>
        <authorList>
            <person name="Liu J."/>
        </authorList>
    </citation>
    <scope>NUCLEOTIDE SEQUENCE</scope>
    <source>
        <strain evidence="2">GY6</strain>
    </source>
</reference>